<dbReference type="InterPro" id="IPR003607">
    <property type="entry name" value="HD/PDEase_dom"/>
</dbReference>
<evidence type="ECO:0000256" key="1">
    <source>
        <dbReference type="SAM" id="MobiDB-lite"/>
    </source>
</evidence>
<feature type="compositionally biased region" description="Basic and acidic residues" evidence="1">
    <location>
        <begin position="25"/>
        <end position="34"/>
    </location>
</feature>
<dbReference type="PANTHER" id="PTHR21262:SF31">
    <property type="entry name" value="GTP PYROPHOSPHOKINASE"/>
    <property type="match status" value="1"/>
</dbReference>
<dbReference type="GO" id="GO:0005886">
    <property type="term" value="C:plasma membrane"/>
    <property type="evidence" value="ECO:0007669"/>
    <property type="project" value="TreeGrafter"/>
</dbReference>
<proteinExistence type="predicted"/>
<dbReference type="Proteomes" id="UP000306628">
    <property type="component" value="Unassembled WGS sequence"/>
</dbReference>
<accession>A0A5S4GK12</accession>
<keyword evidence="4" id="KW-1185">Reference proteome</keyword>
<evidence type="ECO:0000313" key="3">
    <source>
        <dbReference type="EMBL" id="TMR33276.1"/>
    </source>
</evidence>
<dbReference type="OrthoDB" id="9802385at2"/>
<reference evidence="3 4" key="1">
    <citation type="submission" date="2019-05" db="EMBL/GenBank/DDBJ databases">
        <title>Draft genome sequence of Nonomuraea zeae DSM 100528.</title>
        <authorList>
            <person name="Saricaoglu S."/>
            <person name="Isik K."/>
        </authorList>
    </citation>
    <scope>NUCLEOTIDE SEQUENCE [LARGE SCALE GENOMIC DNA]</scope>
    <source>
        <strain evidence="3 4">DSM 100528</strain>
    </source>
</reference>
<evidence type="ECO:0000259" key="2">
    <source>
        <dbReference type="SMART" id="SM00471"/>
    </source>
</evidence>
<dbReference type="EMBL" id="VCKX01000058">
    <property type="protein sequence ID" value="TMR33276.1"/>
    <property type="molecule type" value="Genomic_DNA"/>
</dbReference>
<feature type="compositionally biased region" description="Low complexity" evidence="1">
    <location>
        <begin position="35"/>
        <end position="49"/>
    </location>
</feature>
<dbReference type="AlphaFoldDB" id="A0A5S4GK12"/>
<evidence type="ECO:0000313" key="4">
    <source>
        <dbReference type="Proteomes" id="UP000306628"/>
    </source>
</evidence>
<dbReference type="SMART" id="SM00471">
    <property type="entry name" value="HDc"/>
    <property type="match status" value="1"/>
</dbReference>
<name>A0A5S4GK12_9ACTN</name>
<gene>
    <name evidence="3" type="ORF">ETD85_20170</name>
</gene>
<comment type="caution">
    <text evidence="3">The sequence shown here is derived from an EMBL/GenBank/DDBJ whole genome shotgun (WGS) entry which is preliminary data.</text>
</comment>
<dbReference type="Gene3D" id="1.10.3210.10">
    <property type="entry name" value="Hypothetical protein af1432"/>
    <property type="match status" value="1"/>
</dbReference>
<sequence>MGGPRDARTRGPPAPPLLPHHPGRRRTEPGRDRQGPAPASGARPAAEAGTGDGRRIVNGELGPLLAAAGERLSGERLRLVERAYEVAAHWHRDQVRHSGDPYITHPVAVAVILAELGLDHEMICAGLLHDVLDDTACPEDELVAEFGQPVVDVLRGLLALDDPERRPPDWAISTDERVLLLKLADRLHNQRTMRFLPEERQRQKCRETLDVVAPVAARLGLVQVEEELRRLASERLSGMSRVEPSGPSVAELSEASAAQLAGTGGIRTSFGVITAGAILLPPVTRARWLEEWLGELHALPDRRARLGFALRLLAGMPRMARTLRQ</sequence>
<feature type="domain" description="HD/PDEase" evidence="2">
    <location>
        <begin position="98"/>
        <end position="199"/>
    </location>
</feature>
<dbReference type="PANTHER" id="PTHR21262">
    <property type="entry name" value="GUANOSINE-3',5'-BIS DIPHOSPHATE 3'-PYROPHOSPHOHYDROLASE"/>
    <property type="match status" value="1"/>
</dbReference>
<protein>
    <submittedName>
        <fullName evidence="3">HD domain-containing protein</fullName>
    </submittedName>
</protein>
<dbReference type="SUPFAM" id="SSF109604">
    <property type="entry name" value="HD-domain/PDEase-like"/>
    <property type="match status" value="1"/>
</dbReference>
<organism evidence="3 4">
    <name type="scientific">Nonomuraea zeae</name>
    <dbReference type="NCBI Taxonomy" id="1642303"/>
    <lineage>
        <taxon>Bacteria</taxon>
        <taxon>Bacillati</taxon>
        <taxon>Actinomycetota</taxon>
        <taxon>Actinomycetes</taxon>
        <taxon>Streptosporangiales</taxon>
        <taxon>Streptosporangiaceae</taxon>
        <taxon>Nonomuraea</taxon>
    </lineage>
</organism>
<feature type="region of interest" description="Disordered" evidence="1">
    <location>
        <begin position="1"/>
        <end position="56"/>
    </location>
</feature>
<dbReference type="Pfam" id="PF13328">
    <property type="entry name" value="HD_4"/>
    <property type="match status" value="2"/>
</dbReference>